<evidence type="ECO:0000313" key="2">
    <source>
        <dbReference type="Proteomes" id="UP001159427"/>
    </source>
</evidence>
<gene>
    <name evidence="1" type="ORF">PEVE_00009105</name>
</gene>
<feature type="non-terminal residue" evidence="1">
    <location>
        <position position="1"/>
    </location>
</feature>
<keyword evidence="2" id="KW-1185">Reference proteome</keyword>
<accession>A0ABN8R5H5</accession>
<reference evidence="1 2" key="1">
    <citation type="submission" date="2022-05" db="EMBL/GenBank/DDBJ databases">
        <authorList>
            <consortium name="Genoscope - CEA"/>
            <person name="William W."/>
        </authorList>
    </citation>
    <scope>NUCLEOTIDE SEQUENCE [LARGE SCALE GENOMIC DNA]</scope>
</reference>
<sequence>AALPKLLEDGVDSLQHLPAQTSAVIMDAVAILQTLSKIPDRFSDLAEMVFNRILLQAGEATRVDFVRDQYPEISIKNIKRERRGSSGQLAVNITSPQQLCPRQWKKFMSTGSNKEGLLNFLVHEWSTNQAYAQKIGNRVLYVTHENRCTKLNAFERLRYCQLVCWKGQEKGAQINQR</sequence>
<dbReference type="EMBL" id="CALNXI010001624">
    <property type="protein sequence ID" value="CAH3173581.1"/>
    <property type="molecule type" value="Genomic_DNA"/>
</dbReference>
<evidence type="ECO:0000313" key="1">
    <source>
        <dbReference type="EMBL" id="CAH3173581.1"/>
    </source>
</evidence>
<proteinExistence type="predicted"/>
<organism evidence="1 2">
    <name type="scientific">Porites evermanni</name>
    <dbReference type="NCBI Taxonomy" id="104178"/>
    <lineage>
        <taxon>Eukaryota</taxon>
        <taxon>Metazoa</taxon>
        <taxon>Cnidaria</taxon>
        <taxon>Anthozoa</taxon>
        <taxon>Hexacorallia</taxon>
        <taxon>Scleractinia</taxon>
        <taxon>Fungiina</taxon>
        <taxon>Poritidae</taxon>
        <taxon>Porites</taxon>
    </lineage>
</organism>
<name>A0ABN8R5H5_9CNID</name>
<protein>
    <submittedName>
        <fullName evidence="1">Uncharacterized protein</fullName>
    </submittedName>
</protein>
<dbReference type="Proteomes" id="UP001159427">
    <property type="component" value="Unassembled WGS sequence"/>
</dbReference>
<comment type="caution">
    <text evidence="1">The sequence shown here is derived from an EMBL/GenBank/DDBJ whole genome shotgun (WGS) entry which is preliminary data.</text>
</comment>